<dbReference type="Gene3D" id="2.40.30.160">
    <property type="match status" value="1"/>
</dbReference>
<dbReference type="InterPro" id="IPR017703">
    <property type="entry name" value="YgfZ/GCV_T_CS"/>
</dbReference>
<evidence type="ECO:0000256" key="1">
    <source>
        <dbReference type="ARBA" id="ARBA00022946"/>
    </source>
</evidence>
<name>A0A502C5A4_9GAMM</name>
<evidence type="ECO:0000313" key="3">
    <source>
        <dbReference type="Proteomes" id="UP000319486"/>
    </source>
</evidence>
<dbReference type="PANTHER" id="PTHR22602">
    <property type="entry name" value="TRANSFERASE CAF17, MITOCHONDRIAL-RELATED"/>
    <property type="match status" value="1"/>
</dbReference>
<dbReference type="InterPro" id="IPR045179">
    <property type="entry name" value="YgfZ/GcvT"/>
</dbReference>
<protein>
    <submittedName>
        <fullName evidence="2">Folate-binding protein</fullName>
    </submittedName>
</protein>
<organism evidence="2 3">
    <name type="scientific">Rhodanobacter glycinis</name>
    <dbReference type="NCBI Taxonomy" id="582702"/>
    <lineage>
        <taxon>Bacteria</taxon>
        <taxon>Pseudomonadati</taxon>
        <taxon>Pseudomonadota</taxon>
        <taxon>Gammaproteobacteria</taxon>
        <taxon>Lysobacterales</taxon>
        <taxon>Rhodanobacteraceae</taxon>
        <taxon>Rhodanobacter</taxon>
    </lineage>
</organism>
<dbReference type="EMBL" id="RCZO01000006">
    <property type="protein sequence ID" value="TPG08357.1"/>
    <property type="molecule type" value="Genomic_DNA"/>
</dbReference>
<dbReference type="InterPro" id="IPR027266">
    <property type="entry name" value="TrmE/GcvT-like"/>
</dbReference>
<dbReference type="SUPFAM" id="SSF103025">
    <property type="entry name" value="Folate-binding domain"/>
    <property type="match status" value="1"/>
</dbReference>
<evidence type="ECO:0000313" key="2">
    <source>
        <dbReference type="EMBL" id="TPG08357.1"/>
    </source>
</evidence>
<dbReference type="PANTHER" id="PTHR22602:SF0">
    <property type="entry name" value="TRANSFERASE CAF17, MITOCHONDRIAL-RELATED"/>
    <property type="match status" value="1"/>
</dbReference>
<accession>A0A502C5A4</accession>
<reference evidence="2 3" key="1">
    <citation type="journal article" date="2019" name="Environ. Microbiol.">
        <title>Species interactions and distinct microbial communities in high Arctic permafrost affected cryosols are associated with the CH4 and CO2 gas fluxes.</title>
        <authorList>
            <person name="Altshuler I."/>
            <person name="Hamel J."/>
            <person name="Turney S."/>
            <person name="Magnuson E."/>
            <person name="Levesque R."/>
            <person name="Greer C."/>
            <person name="Whyte L.G."/>
        </authorList>
    </citation>
    <scope>NUCLEOTIDE SEQUENCE [LARGE SCALE GENOMIC DNA]</scope>
    <source>
        <strain evidence="2 3">S13Y</strain>
    </source>
</reference>
<keyword evidence="3" id="KW-1185">Reference proteome</keyword>
<dbReference type="NCBIfam" id="TIGR03317">
    <property type="entry name" value="ygfZ_signature"/>
    <property type="match status" value="1"/>
</dbReference>
<dbReference type="Proteomes" id="UP000319486">
    <property type="component" value="Unassembled WGS sequence"/>
</dbReference>
<proteinExistence type="predicted"/>
<gene>
    <name evidence="2" type="ORF">EAH88_12060</name>
</gene>
<sequence>MPTSYSAETLLIEGADARAFAHAQFSSKVNPLATGQWQFSAWLDPQGRVRALFHLLRLADDRYMLLLRGGSAATMVDALRRFVFRSKLTLTALPPRTLATGPALPMHAIGDEAEALVLGCGTHSLRIIAAGTGDTTWQPLQLRAGWPWLPTQVLNELLPAALSLQHLQAVAVDKGCYPGQEIVARLHFRNGHKRHLHSVTLSQPARAGDVLRHDDREVGCVLDVATTDDCVEALVVLSDDIAAQADDRRLASLNDNLVIHLGTSWPA</sequence>
<dbReference type="AlphaFoldDB" id="A0A502C5A4"/>
<dbReference type="Gene3D" id="3.30.1360.120">
    <property type="entry name" value="Probable tRNA modification gtpase trme, domain 1"/>
    <property type="match status" value="1"/>
</dbReference>
<keyword evidence="1" id="KW-0809">Transit peptide</keyword>
<dbReference type="GO" id="GO:0016226">
    <property type="term" value="P:iron-sulfur cluster assembly"/>
    <property type="evidence" value="ECO:0007669"/>
    <property type="project" value="TreeGrafter"/>
</dbReference>
<comment type="caution">
    <text evidence="2">The sequence shown here is derived from an EMBL/GenBank/DDBJ whole genome shotgun (WGS) entry which is preliminary data.</text>
</comment>